<evidence type="ECO:0000256" key="1">
    <source>
        <dbReference type="SAM" id="MobiDB-lite"/>
    </source>
</evidence>
<accession>A0A1Q9E300</accession>
<sequence>MFCEDAPDKSRYSGTHNVRGMLDVPPSSSPRKPAYPLMVPAARLGQVQPSQACGLAAPGIGQGLCGYIQRPVHPAVLRVSTPPQTLRAAVGVHQLRAAHGGQPMSPAWRWQARCPPSA</sequence>
<dbReference type="Proteomes" id="UP000186817">
    <property type="component" value="Unassembled WGS sequence"/>
</dbReference>
<comment type="caution">
    <text evidence="2">The sequence shown here is derived from an EMBL/GenBank/DDBJ whole genome shotgun (WGS) entry which is preliminary data.</text>
</comment>
<name>A0A1Q9E300_SYMMI</name>
<dbReference type="EMBL" id="LSRX01000282">
    <property type="protein sequence ID" value="OLQ01773.1"/>
    <property type="molecule type" value="Genomic_DNA"/>
</dbReference>
<evidence type="ECO:0000313" key="3">
    <source>
        <dbReference type="Proteomes" id="UP000186817"/>
    </source>
</evidence>
<reference evidence="2 3" key="1">
    <citation type="submission" date="2016-02" db="EMBL/GenBank/DDBJ databases">
        <title>Genome analysis of coral dinoflagellate symbionts highlights evolutionary adaptations to a symbiotic lifestyle.</title>
        <authorList>
            <person name="Aranda M."/>
            <person name="Li Y."/>
            <person name="Liew Y.J."/>
            <person name="Baumgarten S."/>
            <person name="Simakov O."/>
            <person name="Wilson M."/>
            <person name="Piel J."/>
            <person name="Ashoor H."/>
            <person name="Bougouffa S."/>
            <person name="Bajic V.B."/>
            <person name="Ryu T."/>
            <person name="Ravasi T."/>
            <person name="Bayer T."/>
            <person name="Micklem G."/>
            <person name="Kim H."/>
            <person name="Bhak J."/>
            <person name="Lajeunesse T.C."/>
            <person name="Voolstra C.R."/>
        </authorList>
    </citation>
    <scope>NUCLEOTIDE SEQUENCE [LARGE SCALE GENOMIC DNA]</scope>
    <source>
        <strain evidence="2 3">CCMP2467</strain>
    </source>
</reference>
<proteinExistence type="predicted"/>
<evidence type="ECO:0000313" key="2">
    <source>
        <dbReference type="EMBL" id="OLQ01773.1"/>
    </source>
</evidence>
<feature type="compositionally biased region" description="Basic and acidic residues" evidence="1">
    <location>
        <begin position="1"/>
        <end position="11"/>
    </location>
</feature>
<keyword evidence="3" id="KW-1185">Reference proteome</keyword>
<dbReference type="AlphaFoldDB" id="A0A1Q9E300"/>
<gene>
    <name evidence="2" type="ORF">AK812_SmicGene15484</name>
</gene>
<protein>
    <submittedName>
        <fullName evidence="2">Uncharacterized protein</fullName>
    </submittedName>
</protein>
<organism evidence="2 3">
    <name type="scientific">Symbiodinium microadriaticum</name>
    <name type="common">Dinoflagellate</name>
    <name type="synonym">Zooxanthella microadriatica</name>
    <dbReference type="NCBI Taxonomy" id="2951"/>
    <lineage>
        <taxon>Eukaryota</taxon>
        <taxon>Sar</taxon>
        <taxon>Alveolata</taxon>
        <taxon>Dinophyceae</taxon>
        <taxon>Suessiales</taxon>
        <taxon>Symbiodiniaceae</taxon>
        <taxon>Symbiodinium</taxon>
    </lineage>
</organism>
<feature type="region of interest" description="Disordered" evidence="1">
    <location>
        <begin position="1"/>
        <end position="32"/>
    </location>
</feature>